<organism evidence="7 8">
    <name type="scientific">Bilophila wadsworthia (strain 3_1_6)</name>
    <dbReference type="NCBI Taxonomy" id="563192"/>
    <lineage>
        <taxon>Bacteria</taxon>
        <taxon>Pseudomonadati</taxon>
        <taxon>Thermodesulfobacteriota</taxon>
        <taxon>Desulfovibrionia</taxon>
        <taxon>Desulfovibrionales</taxon>
        <taxon>Desulfovibrionaceae</taxon>
        <taxon>Bilophila</taxon>
    </lineage>
</organism>
<comment type="caution">
    <text evidence="7">The sequence shown here is derived from an EMBL/GenBank/DDBJ whole genome shotgun (WGS) entry which is preliminary data.</text>
</comment>
<evidence type="ECO:0000256" key="4">
    <source>
        <dbReference type="ARBA" id="ARBA00023080"/>
    </source>
</evidence>
<dbReference type="InterPro" id="IPR029054">
    <property type="entry name" value="dUTPase-like"/>
</dbReference>
<dbReference type="GO" id="GO:0000287">
    <property type="term" value="F:magnesium ion binding"/>
    <property type="evidence" value="ECO:0007669"/>
    <property type="project" value="InterPro"/>
</dbReference>
<feature type="domain" description="dUTPase-like" evidence="6">
    <location>
        <begin position="29"/>
        <end position="158"/>
    </location>
</feature>
<dbReference type="InterPro" id="IPR036157">
    <property type="entry name" value="dUTPase-like_sf"/>
</dbReference>
<dbReference type="CDD" id="cd07557">
    <property type="entry name" value="trimeric_dUTPase"/>
    <property type="match status" value="1"/>
</dbReference>
<dbReference type="PANTHER" id="PTHR11241:SF0">
    <property type="entry name" value="DEOXYURIDINE 5'-TRIPHOSPHATE NUCLEOTIDOHYDROLASE"/>
    <property type="match status" value="1"/>
</dbReference>
<evidence type="ECO:0000256" key="3">
    <source>
        <dbReference type="ARBA" id="ARBA00022801"/>
    </source>
</evidence>
<dbReference type="InterPro" id="IPR008181">
    <property type="entry name" value="dUTPase"/>
</dbReference>
<dbReference type="Proteomes" id="UP000006034">
    <property type="component" value="Unassembled WGS sequence"/>
</dbReference>
<dbReference type="HOGENOM" id="CLU_068508_1_1_7"/>
<dbReference type="Pfam" id="PF00692">
    <property type="entry name" value="dUTPase"/>
    <property type="match status" value="1"/>
</dbReference>
<gene>
    <name evidence="7" type="ORF">HMPREF0179_00876</name>
</gene>
<dbReference type="NCBIfam" id="TIGR00576">
    <property type="entry name" value="dut"/>
    <property type="match status" value="1"/>
</dbReference>
<dbReference type="SUPFAM" id="SSF51283">
    <property type="entry name" value="dUTPase-like"/>
    <property type="match status" value="1"/>
</dbReference>
<comment type="similarity">
    <text evidence="1">Belongs to the dUTPase family.</text>
</comment>
<evidence type="ECO:0000313" key="8">
    <source>
        <dbReference type="Proteomes" id="UP000006034"/>
    </source>
</evidence>
<dbReference type="STRING" id="563192.HMPREF0179_00876"/>
<dbReference type="RefSeq" id="WP_005025413.1">
    <property type="nucleotide sequence ID" value="NZ_KE150238.1"/>
</dbReference>
<reference evidence="7 8" key="1">
    <citation type="submission" date="2010-10" db="EMBL/GenBank/DDBJ databases">
        <authorList>
            <consortium name="The Broad Institute Genome Sequencing Platform"/>
            <person name="Ward D."/>
            <person name="Earl A."/>
            <person name="Feldgarden M."/>
            <person name="Young S.K."/>
            <person name="Gargeya S."/>
            <person name="Zeng Q."/>
            <person name="Alvarado L."/>
            <person name="Berlin A."/>
            <person name="Bochicchio J."/>
            <person name="Chapman S.B."/>
            <person name="Chen Z."/>
            <person name="Freedman E."/>
            <person name="Gellesch M."/>
            <person name="Goldberg J."/>
            <person name="Griggs A."/>
            <person name="Gujja S."/>
            <person name="Heilman E."/>
            <person name="Heiman D."/>
            <person name="Howarth C."/>
            <person name="Mehta T."/>
            <person name="Neiman D."/>
            <person name="Pearson M."/>
            <person name="Roberts A."/>
            <person name="Saif S."/>
            <person name="Shea T."/>
            <person name="Shenoy N."/>
            <person name="Sisk P."/>
            <person name="Stolte C."/>
            <person name="Sykes S."/>
            <person name="White J."/>
            <person name="Yandava C."/>
            <person name="Allen-Vercoe E."/>
            <person name="Sibley C."/>
            <person name="Ambrose C.E."/>
            <person name="Strauss J."/>
            <person name="Daigneault M."/>
            <person name="Haas B."/>
            <person name="Nusbaum C."/>
            <person name="Birren B."/>
        </authorList>
    </citation>
    <scope>NUCLEOTIDE SEQUENCE [LARGE SCALE GENOMIC DNA]</scope>
    <source>
        <strain evidence="7 8">3_1_6</strain>
    </source>
</reference>
<dbReference type="InterPro" id="IPR033704">
    <property type="entry name" value="dUTPase_trimeric"/>
</dbReference>
<evidence type="ECO:0000256" key="1">
    <source>
        <dbReference type="ARBA" id="ARBA00006581"/>
    </source>
</evidence>
<protein>
    <recommendedName>
        <fullName evidence="2">dUTP diphosphatase</fullName>
        <ecNumber evidence="2">3.6.1.23</ecNumber>
    </recommendedName>
</protein>
<dbReference type="EC" id="3.6.1.23" evidence="2"/>
<keyword evidence="4" id="KW-0546">Nucleotide metabolism</keyword>
<dbReference type="PANTHER" id="PTHR11241">
    <property type="entry name" value="DEOXYURIDINE 5'-TRIPHOSPHATE NUCLEOTIDOHYDROLASE"/>
    <property type="match status" value="1"/>
</dbReference>
<dbReference type="AlphaFoldDB" id="E5Y3W5"/>
<accession>E5Y3W5</accession>
<keyword evidence="8" id="KW-1185">Reference proteome</keyword>
<evidence type="ECO:0000256" key="5">
    <source>
        <dbReference type="ARBA" id="ARBA00047686"/>
    </source>
</evidence>
<dbReference type="eggNOG" id="COG0756">
    <property type="taxonomic scope" value="Bacteria"/>
</dbReference>
<dbReference type="OrthoDB" id="9809956at2"/>
<dbReference type="EMBL" id="ADCP02000001">
    <property type="protein sequence ID" value="EFV45279.1"/>
    <property type="molecule type" value="Genomic_DNA"/>
</dbReference>
<evidence type="ECO:0000259" key="6">
    <source>
        <dbReference type="Pfam" id="PF00692"/>
    </source>
</evidence>
<dbReference type="Gene3D" id="2.70.40.10">
    <property type="match status" value="1"/>
</dbReference>
<evidence type="ECO:0000313" key="7">
    <source>
        <dbReference type="EMBL" id="EFV45279.1"/>
    </source>
</evidence>
<proteinExistence type="inferred from homology"/>
<dbReference type="GO" id="GO:0004170">
    <property type="term" value="F:dUTP diphosphatase activity"/>
    <property type="evidence" value="ECO:0007669"/>
    <property type="project" value="UniProtKB-EC"/>
</dbReference>
<dbReference type="GeneID" id="78086012"/>
<name>E5Y3W5_BILW3</name>
<sequence length="160" mass="16807">MTTAHPKVRIQYLRDSQAVYTANGAEGLRYATSGSVGLDLRVCLEEDEAAIPAGGRLAIPSGIAVEPLTPGIAGFVYSRSGLGAMQGLTVAQGVGVIDPDYRGEITVVLLNTSGEERRLRRGDRIAQLVFQPALQVELEECETLGATGRGSGGFGHTGKH</sequence>
<dbReference type="NCBIfam" id="NF001862">
    <property type="entry name" value="PRK00601.1"/>
    <property type="match status" value="1"/>
</dbReference>
<keyword evidence="3" id="KW-0378">Hydrolase</keyword>
<comment type="catalytic activity">
    <reaction evidence="5">
        <text>dUTP + H2O = dUMP + diphosphate + H(+)</text>
        <dbReference type="Rhea" id="RHEA:10248"/>
        <dbReference type="ChEBI" id="CHEBI:15377"/>
        <dbReference type="ChEBI" id="CHEBI:15378"/>
        <dbReference type="ChEBI" id="CHEBI:33019"/>
        <dbReference type="ChEBI" id="CHEBI:61555"/>
        <dbReference type="ChEBI" id="CHEBI:246422"/>
        <dbReference type="EC" id="3.6.1.23"/>
    </reaction>
</comment>
<dbReference type="GO" id="GO:0046081">
    <property type="term" value="P:dUTP catabolic process"/>
    <property type="evidence" value="ECO:0007669"/>
    <property type="project" value="InterPro"/>
</dbReference>
<evidence type="ECO:0000256" key="2">
    <source>
        <dbReference type="ARBA" id="ARBA00012379"/>
    </source>
</evidence>
<dbReference type="GO" id="GO:0006226">
    <property type="term" value="P:dUMP biosynthetic process"/>
    <property type="evidence" value="ECO:0007669"/>
    <property type="project" value="InterPro"/>
</dbReference>
<reference evidence="7 8" key="2">
    <citation type="submission" date="2013-04" db="EMBL/GenBank/DDBJ databases">
        <title>The Genome Sequence of Bilophila wadsworthia 3_1_6.</title>
        <authorList>
            <consortium name="The Broad Institute Genomics Platform"/>
            <person name="Earl A."/>
            <person name="Ward D."/>
            <person name="Feldgarden M."/>
            <person name="Gevers D."/>
            <person name="Sibley C."/>
            <person name="Strauss J."/>
            <person name="Allen-Vercoe E."/>
            <person name="Walker B."/>
            <person name="Young S."/>
            <person name="Zeng Q."/>
            <person name="Gargeya S."/>
            <person name="Fitzgerald M."/>
            <person name="Haas B."/>
            <person name="Abouelleil A."/>
            <person name="Allen A.W."/>
            <person name="Alvarado L."/>
            <person name="Arachchi H.M."/>
            <person name="Berlin A.M."/>
            <person name="Chapman S.B."/>
            <person name="Gainer-Dewar J."/>
            <person name="Goldberg J."/>
            <person name="Griggs A."/>
            <person name="Gujja S."/>
            <person name="Hansen M."/>
            <person name="Howarth C."/>
            <person name="Imamovic A."/>
            <person name="Ireland A."/>
            <person name="Larimer J."/>
            <person name="McCowan C."/>
            <person name="Murphy C."/>
            <person name="Pearson M."/>
            <person name="Poon T.W."/>
            <person name="Priest M."/>
            <person name="Roberts A."/>
            <person name="Saif S."/>
            <person name="Shea T."/>
            <person name="Sisk P."/>
            <person name="Sykes S."/>
            <person name="Wortman J."/>
            <person name="Nusbaum C."/>
            <person name="Birren B."/>
        </authorList>
    </citation>
    <scope>NUCLEOTIDE SEQUENCE [LARGE SCALE GENOMIC DNA]</scope>
    <source>
        <strain evidence="7 8">3_1_6</strain>
    </source>
</reference>